<feature type="compositionally biased region" description="Low complexity" evidence="2">
    <location>
        <begin position="143"/>
        <end position="181"/>
    </location>
</feature>
<keyword evidence="5" id="KW-1185">Reference proteome</keyword>
<keyword evidence="1" id="KW-0175">Coiled coil</keyword>
<evidence type="ECO:0000256" key="3">
    <source>
        <dbReference type="SAM" id="Phobius"/>
    </source>
</evidence>
<protein>
    <submittedName>
        <fullName evidence="4">Uncharacterized protein</fullName>
    </submittedName>
</protein>
<evidence type="ECO:0000256" key="2">
    <source>
        <dbReference type="SAM" id="MobiDB-lite"/>
    </source>
</evidence>
<organism evidence="4 5">
    <name type="scientific">Bradyrhizobium erythrophlei</name>
    <dbReference type="NCBI Taxonomy" id="1437360"/>
    <lineage>
        <taxon>Bacteria</taxon>
        <taxon>Pseudomonadati</taxon>
        <taxon>Pseudomonadota</taxon>
        <taxon>Alphaproteobacteria</taxon>
        <taxon>Hyphomicrobiales</taxon>
        <taxon>Nitrobacteraceae</taxon>
        <taxon>Bradyrhizobium</taxon>
    </lineage>
</organism>
<dbReference type="AlphaFoldDB" id="A0A1M7T6E7"/>
<keyword evidence="3" id="KW-0472">Membrane</keyword>
<dbReference type="EMBL" id="LT670849">
    <property type="protein sequence ID" value="SHN66287.1"/>
    <property type="molecule type" value="Genomic_DNA"/>
</dbReference>
<evidence type="ECO:0000313" key="4">
    <source>
        <dbReference type="EMBL" id="SHN66287.1"/>
    </source>
</evidence>
<keyword evidence="3" id="KW-1133">Transmembrane helix</keyword>
<accession>A0A1M7T6E7</accession>
<dbReference type="RefSeq" id="WP_072816863.1">
    <property type="nucleotide sequence ID" value="NZ_LT670849.1"/>
</dbReference>
<evidence type="ECO:0000256" key="1">
    <source>
        <dbReference type="SAM" id="Coils"/>
    </source>
</evidence>
<keyword evidence="3" id="KW-0812">Transmembrane</keyword>
<feature type="compositionally biased region" description="Pro residues" evidence="2">
    <location>
        <begin position="319"/>
        <end position="328"/>
    </location>
</feature>
<proteinExistence type="predicted"/>
<name>A0A1M7T6E7_9BRAD</name>
<feature type="compositionally biased region" description="Pro residues" evidence="2">
    <location>
        <begin position="290"/>
        <end position="305"/>
    </location>
</feature>
<feature type="transmembrane region" description="Helical" evidence="3">
    <location>
        <begin position="90"/>
        <end position="110"/>
    </location>
</feature>
<sequence length="328" mass="33377">MQTGVKPKATENPHDFVVVPSDQVRVAPADAEIADLLRAAARHHSEAGARAASDSSVPATVPVVDATFRATDVNDGVPAKSSFVRRAMRTFAALLLALGIGAAAMSWQTFGYAAKKALVSWAPKWAIAASLPLDKLGLGANSTPSDDPAEATPAEPPAAAAQNASDASTSENAVAAAAVPPSDAAQQLQSMARDLASANQQVETLKGTIAELKAGQQQMARDLAKVTDKLAEQNAKAKLAATAPRPPAPAAHRPAPVYSSTGYPPAAPPPPVYRPASSPYSAQAQASAGSPPPPPAAQPYPPAPQIQPQADPGVVGSAPRPPMPLAPQ</sequence>
<dbReference type="OrthoDB" id="8255077at2"/>
<feature type="compositionally biased region" description="Low complexity" evidence="2">
    <location>
        <begin position="250"/>
        <end position="264"/>
    </location>
</feature>
<feature type="compositionally biased region" description="Low complexity" evidence="2">
    <location>
        <begin position="274"/>
        <end position="289"/>
    </location>
</feature>
<dbReference type="Proteomes" id="UP000184096">
    <property type="component" value="Chromosome I"/>
</dbReference>
<feature type="coiled-coil region" evidence="1">
    <location>
        <begin position="188"/>
        <end position="215"/>
    </location>
</feature>
<feature type="region of interest" description="Disordered" evidence="2">
    <location>
        <begin position="139"/>
        <end position="181"/>
    </location>
</feature>
<feature type="region of interest" description="Disordered" evidence="2">
    <location>
        <begin position="235"/>
        <end position="328"/>
    </location>
</feature>
<gene>
    <name evidence="4" type="ORF">SAMN05444170_0896</name>
</gene>
<reference evidence="5" key="1">
    <citation type="submission" date="2016-11" db="EMBL/GenBank/DDBJ databases">
        <authorList>
            <person name="Varghese N."/>
            <person name="Submissions S."/>
        </authorList>
    </citation>
    <scope>NUCLEOTIDE SEQUENCE [LARGE SCALE GENOMIC DNA]</scope>
    <source>
        <strain evidence="5">GAS401</strain>
    </source>
</reference>
<evidence type="ECO:0000313" key="5">
    <source>
        <dbReference type="Proteomes" id="UP000184096"/>
    </source>
</evidence>